<dbReference type="AlphaFoldDB" id="A0A2N4U6U0"/>
<keyword evidence="7 9" id="KW-0472">Membrane</keyword>
<dbReference type="InterPro" id="IPR055348">
    <property type="entry name" value="DctQ"/>
</dbReference>
<keyword evidence="4 9" id="KW-0997">Cell inner membrane</keyword>
<dbReference type="Proteomes" id="UP000234190">
    <property type="component" value="Unassembled WGS sequence"/>
</dbReference>
<feature type="transmembrane region" description="Helical" evidence="9">
    <location>
        <begin position="12"/>
        <end position="37"/>
    </location>
</feature>
<sequence length="170" mass="18607">MTQAKTAKSLRLFTHAILAGSMFIMVALVFVNVVLRYGFNSGIAESEDIARFIFIWMVFIGSILAMQEGTHLGTDILLKSLGPRARKSCMIVSHVLMCFAFTLLLCGSWAQAELNAGVYALGAVPYPLSWIYVAGVVGSMGCLTVILKNLFFLVWKRPVRNPSDVVEGVV</sequence>
<evidence type="ECO:0000256" key="9">
    <source>
        <dbReference type="RuleBase" id="RU369079"/>
    </source>
</evidence>
<comment type="subunit">
    <text evidence="9">The complex comprises the extracytoplasmic solute receptor protein and the two transmembrane proteins.</text>
</comment>
<comment type="caution">
    <text evidence="11">The sequence shown here is derived from an EMBL/GenBank/DDBJ whole genome shotgun (WGS) entry which is preliminary data.</text>
</comment>
<keyword evidence="3" id="KW-1003">Cell membrane</keyword>
<comment type="function">
    <text evidence="9">Part of the tripartite ATP-independent periplasmic (TRAP) transport system.</text>
</comment>
<dbReference type="GO" id="GO:0005886">
    <property type="term" value="C:plasma membrane"/>
    <property type="evidence" value="ECO:0007669"/>
    <property type="project" value="UniProtKB-SubCell"/>
</dbReference>
<reference evidence="11 12" key="1">
    <citation type="submission" date="2017-10" db="EMBL/GenBank/DDBJ databases">
        <title>Two draft genome sequences of Pusillimonas sp. strains isolated from a nitrate- and radionuclide-contaminated groundwater in Russia.</title>
        <authorList>
            <person name="Grouzdev D.S."/>
            <person name="Tourova T.P."/>
            <person name="Goeva M.A."/>
            <person name="Babich T.L."/>
            <person name="Sokolova D.S."/>
            <person name="Abdullin R."/>
            <person name="Poltaraus A.B."/>
            <person name="Toshchakov S.V."/>
            <person name="Nazina T.N."/>
        </authorList>
    </citation>
    <scope>NUCLEOTIDE SEQUENCE [LARGE SCALE GENOMIC DNA]</scope>
    <source>
        <strain evidence="11 12">JR1/69-3-13</strain>
    </source>
</reference>
<comment type="subcellular location">
    <subcellularLocation>
        <location evidence="1 9">Cell inner membrane</location>
        <topology evidence="1 9">Multi-pass membrane protein</topology>
    </subcellularLocation>
</comment>
<dbReference type="RefSeq" id="WP_102073281.1">
    <property type="nucleotide sequence ID" value="NZ_PDNW01000004.1"/>
</dbReference>
<protein>
    <recommendedName>
        <fullName evidence="9">TRAP transporter small permease protein</fullName>
    </recommendedName>
</protein>
<feature type="domain" description="Tripartite ATP-independent periplasmic transporters DctQ component" evidence="10">
    <location>
        <begin position="25"/>
        <end position="151"/>
    </location>
</feature>
<dbReference type="OrthoDB" id="9791324at2"/>
<keyword evidence="12" id="KW-1185">Reference proteome</keyword>
<keyword evidence="2 9" id="KW-0813">Transport</keyword>
<evidence type="ECO:0000256" key="5">
    <source>
        <dbReference type="ARBA" id="ARBA00022692"/>
    </source>
</evidence>
<dbReference type="GO" id="GO:0022857">
    <property type="term" value="F:transmembrane transporter activity"/>
    <property type="evidence" value="ECO:0007669"/>
    <property type="project" value="UniProtKB-UniRule"/>
</dbReference>
<gene>
    <name evidence="11" type="ORF">CR159_06975</name>
</gene>
<comment type="similarity">
    <text evidence="8 9">Belongs to the TRAP transporter small permease family.</text>
</comment>
<evidence type="ECO:0000313" key="12">
    <source>
        <dbReference type="Proteomes" id="UP000234190"/>
    </source>
</evidence>
<keyword evidence="5 9" id="KW-0812">Transmembrane</keyword>
<evidence type="ECO:0000259" key="10">
    <source>
        <dbReference type="Pfam" id="PF04290"/>
    </source>
</evidence>
<feature type="transmembrane region" description="Helical" evidence="9">
    <location>
        <begin position="88"/>
        <end position="110"/>
    </location>
</feature>
<dbReference type="Pfam" id="PF04290">
    <property type="entry name" value="DctQ"/>
    <property type="match status" value="1"/>
</dbReference>
<evidence type="ECO:0000256" key="1">
    <source>
        <dbReference type="ARBA" id="ARBA00004429"/>
    </source>
</evidence>
<organism evidence="11 12">
    <name type="scientific">Pollutimonas subterranea</name>
    <dbReference type="NCBI Taxonomy" id="2045210"/>
    <lineage>
        <taxon>Bacteria</taxon>
        <taxon>Pseudomonadati</taxon>
        <taxon>Pseudomonadota</taxon>
        <taxon>Betaproteobacteria</taxon>
        <taxon>Burkholderiales</taxon>
        <taxon>Alcaligenaceae</taxon>
        <taxon>Pollutimonas</taxon>
    </lineage>
</organism>
<feature type="transmembrane region" description="Helical" evidence="9">
    <location>
        <begin position="130"/>
        <end position="155"/>
    </location>
</feature>
<evidence type="ECO:0000256" key="3">
    <source>
        <dbReference type="ARBA" id="ARBA00022475"/>
    </source>
</evidence>
<keyword evidence="6 9" id="KW-1133">Transmembrane helix</keyword>
<evidence type="ECO:0000256" key="6">
    <source>
        <dbReference type="ARBA" id="ARBA00022989"/>
    </source>
</evidence>
<dbReference type="InterPro" id="IPR007387">
    <property type="entry name" value="TRAP_DctQ"/>
</dbReference>
<evidence type="ECO:0000256" key="2">
    <source>
        <dbReference type="ARBA" id="ARBA00022448"/>
    </source>
</evidence>
<evidence type="ECO:0000256" key="4">
    <source>
        <dbReference type="ARBA" id="ARBA00022519"/>
    </source>
</evidence>
<evidence type="ECO:0000256" key="7">
    <source>
        <dbReference type="ARBA" id="ARBA00023136"/>
    </source>
</evidence>
<dbReference type="PANTHER" id="PTHR35011">
    <property type="entry name" value="2,3-DIKETO-L-GULONATE TRAP TRANSPORTER SMALL PERMEASE PROTEIN YIAM"/>
    <property type="match status" value="1"/>
</dbReference>
<name>A0A2N4U6U0_9BURK</name>
<dbReference type="EMBL" id="PDNW01000004">
    <property type="protein sequence ID" value="PLC50734.1"/>
    <property type="molecule type" value="Genomic_DNA"/>
</dbReference>
<dbReference type="PANTHER" id="PTHR35011:SF2">
    <property type="entry name" value="2,3-DIKETO-L-GULONATE TRAP TRANSPORTER SMALL PERMEASE PROTEIN YIAM"/>
    <property type="match status" value="1"/>
</dbReference>
<evidence type="ECO:0000313" key="11">
    <source>
        <dbReference type="EMBL" id="PLC50734.1"/>
    </source>
</evidence>
<evidence type="ECO:0000256" key="8">
    <source>
        <dbReference type="ARBA" id="ARBA00038436"/>
    </source>
</evidence>
<dbReference type="GO" id="GO:0015740">
    <property type="term" value="P:C4-dicarboxylate transport"/>
    <property type="evidence" value="ECO:0007669"/>
    <property type="project" value="TreeGrafter"/>
</dbReference>
<proteinExistence type="inferred from homology"/>
<feature type="transmembrane region" description="Helical" evidence="9">
    <location>
        <begin position="49"/>
        <end position="67"/>
    </location>
</feature>
<accession>A0A2N4U6U0</accession>